<evidence type="ECO:0000256" key="2">
    <source>
        <dbReference type="ARBA" id="ARBA00004496"/>
    </source>
</evidence>
<dbReference type="PANTHER" id="PTHR23053">
    <property type="entry name" value="DLEC1 DELETED IN LUNG AND ESOPHAGEAL CANCER 1"/>
    <property type="match status" value="1"/>
</dbReference>
<dbReference type="GO" id="GO:0005930">
    <property type="term" value="C:axoneme"/>
    <property type="evidence" value="ECO:0007669"/>
    <property type="project" value="TreeGrafter"/>
</dbReference>
<reference evidence="7" key="2">
    <citation type="submission" date="2025-08" db="UniProtKB">
        <authorList>
            <consortium name="Ensembl"/>
        </authorList>
    </citation>
    <scope>IDENTIFICATION</scope>
</reference>
<proteinExistence type="predicted"/>
<dbReference type="InterPro" id="IPR033305">
    <property type="entry name" value="Hydin-like"/>
</dbReference>
<name>A0A803WGC5_FICAL</name>
<protein>
    <recommendedName>
        <fullName evidence="6">HYDIN/VesB/CFA65-like Ig-like domain-containing protein</fullName>
    </recommendedName>
</protein>
<keyword evidence="4" id="KW-0969">Cilium</keyword>
<evidence type="ECO:0000256" key="3">
    <source>
        <dbReference type="ARBA" id="ARBA00022490"/>
    </source>
</evidence>
<organism evidence="7 8">
    <name type="scientific">Ficedula albicollis</name>
    <name type="common">Collared flycatcher</name>
    <name type="synonym">Muscicapa albicollis</name>
    <dbReference type="NCBI Taxonomy" id="59894"/>
    <lineage>
        <taxon>Eukaryota</taxon>
        <taxon>Metazoa</taxon>
        <taxon>Chordata</taxon>
        <taxon>Craniata</taxon>
        <taxon>Vertebrata</taxon>
        <taxon>Euteleostomi</taxon>
        <taxon>Archelosauria</taxon>
        <taxon>Archosauria</taxon>
        <taxon>Dinosauria</taxon>
        <taxon>Saurischia</taxon>
        <taxon>Theropoda</taxon>
        <taxon>Coelurosauria</taxon>
        <taxon>Aves</taxon>
        <taxon>Neognathae</taxon>
        <taxon>Neoaves</taxon>
        <taxon>Telluraves</taxon>
        <taxon>Australaves</taxon>
        <taxon>Passeriformes</taxon>
        <taxon>Muscicapidae</taxon>
        <taxon>Ficedula</taxon>
    </lineage>
</organism>
<feature type="domain" description="HYDIN/VesB/CFA65-like Ig-like" evidence="6">
    <location>
        <begin position="221"/>
        <end position="313"/>
    </location>
</feature>
<dbReference type="InterPro" id="IPR013783">
    <property type="entry name" value="Ig-like_fold"/>
</dbReference>
<dbReference type="AlphaFoldDB" id="A0A803WGC5"/>
<dbReference type="Gene3D" id="2.60.40.10">
    <property type="entry name" value="Immunoglobulins"/>
    <property type="match status" value="2"/>
</dbReference>
<sequence length="381" mass="42377">MNQGEVASCPSLLKDATAWGQQCILWNWSLDVQSSIAAPCRRAKTFSRMASGFQGRGAEPRTRLLFREREKPLTLTPSAFQEEMSLTTKQRLARAKKLPPIVQPLACHDKVSAAEPKQSVLQPCPAEVVFQKYRPGEVCEVPVILRNMDKVSHLVKVTLESSPYFQLVGPNDAYGKVPPGLSRTVRILFTPGQNKDYFHRLVCVTEREELIVPIRAIGARAILQFPDQLDFSQCAVKYITQKTVLLRNAGHQEAHFQLSTQSPFSVTPATGTLGIGDSVQVTVGFLPMWTGDYSASLVMHYDTGEDTHTSLHGRAVDVDITLDRNTVAAAKTYITLSHRATVLIHNRSDVTACFQWKALGPQDPEKHLKLRWVCKMPKGSN</sequence>
<keyword evidence="3" id="KW-0963">Cytoplasm</keyword>
<evidence type="ECO:0000313" key="8">
    <source>
        <dbReference type="Proteomes" id="UP000016665"/>
    </source>
</evidence>
<keyword evidence="8" id="KW-1185">Reference proteome</keyword>
<dbReference type="GO" id="GO:0003341">
    <property type="term" value="P:cilium movement"/>
    <property type="evidence" value="ECO:0007669"/>
    <property type="project" value="TreeGrafter"/>
</dbReference>
<dbReference type="PANTHER" id="PTHR23053:SF0">
    <property type="entry name" value="HYDROCEPHALUS-INDUCING PROTEIN HOMOLOG"/>
    <property type="match status" value="1"/>
</dbReference>
<evidence type="ECO:0000256" key="4">
    <source>
        <dbReference type="ARBA" id="ARBA00023069"/>
    </source>
</evidence>
<dbReference type="InterPro" id="IPR053879">
    <property type="entry name" value="HYDIN_VesB_CFA65-like_Ig"/>
</dbReference>
<dbReference type="GO" id="GO:1904158">
    <property type="term" value="P:axonemal central apparatus assembly"/>
    <property type="evidence" value="ECO:0007669"/>
    <property type="project" value="TreeGrafter"/>
</dbReference>
<dbReference type="Ensembl" id="ENSFALT00000045002.1">
    <property type="protein sequence ID" value="ENSFALP00000034031.1"/>
    <property type="gene ID" value="ENSFALG00000027861.1"/>
</dbReference>
<evidence type="ECO:0000313" key="7">
    <source>
        <dbReference type="Ensembl" id="ENSFALP00000034031.1"/>
    </source>
</evidence>
<dbReference type="GeneTree" id="ENSGT00940000163228"/>
<comment type="subcellular location">
    <subcellularLocation>
        <location evidence="1">Cell projection</location>
        <location evidence="1">Cilium</location>
    </subcellularLocation>
    <subcellularLocation>
        <location evidence="2">Cytoplasm</location>
    </subcellularLocation>
</comment>
<evidence type="ECO:0000256" key="5">
    <source>
        <dbReference type="ARBA" id="ARBA00023273"/>
    </source>
</evidence>
<keyword evidence="5" id="KW-0966">Cell projection</keyword>
<gene>
    <name evidence="7" type="primary">LOC101811078</name>
</gene>
<dbReference type="Proteomes" id="UP000016665">
    <property type="component" value="Chromosome 11"/>
</dbReference>
<reference evidence="7 8" key="1">
    <citation type="journal article" date="2012" name="Nature">
        <title>The genomic landscape of species divergence in Ficedula flycatchers.</title>
        <authorList>
            <person name="Ellegren H."/>
            <person name="Smeds L."/>
            <person name="Burri R."/>
            <person name="Olason P.I."/>
            <person name="Backstrom N."/>
            <person name="Kawakami T."/>
            <person name="Kunstner A."/>
            <person name="Makinen H."/>
            <person name="Nadachowska-Brzyska K."/>
            <person name="Qvarnstrom A."/>
            <person name="Uebbing S."/>
            <person name="Wolf J.B."/>
        </authorList>
    </citation>
    <scope>NUCLEOTIDE SEQUENCE [LARGE SCALE GENOMIC DNA]</scope>
</reference>
<evidence type="ECO:0000259" key="6">
    <source>
        <dbReference type="Pfam" id="PF22544"/>
    </source>
</evidence>
<dbReference type="Pfam" id="PF22544">
    <property type="entry name" value="HYDIN_VesB_CFA65-like_Ig"/>
    <property type="match status" value="1"/>
</dbReference>
<accession>A0A803WGC5</accession>
<reference evidence="7" key="3">
    <citation type="submission" date="2025-09" db="UniProtKB">
        <authorList>
            <consortium name="Ensembl"/>
        </authorList>
    </citation>
    <scope>IDENTIFICATION</scope>
</reference>
<evidence type="ECO:0000256" key="1">
    <source>
        <dbReference type="ARBA" id="ARBA00004138"/>
    </source>
</evidence>